<organism evidence="4 5">
    <name type="scientific">Rhizobium subbaraonis</name>
    <dbReference type="NCBI Taxonomy" id="908946"/>
    <lineage>
        <taxon>Bacteria</taxon>
        <taxon>Pseudomonadati</taxon>
        <taxon>Pseudomonadota</taxon>
        <taxon>Alphaproteobacteria</taxon>
        <taxon>Hyphomicrobiales</taxon>
        <taxon>Rhizobiaceae</taxon>
        <taxon>Rhizobium/Agrobacterium group</taxon>
        <taxon>Rhizobium</taxon>
    </lineage>
</organism>
<dbReference type="NCBIfam" id="TIGR00715">
    <property type="entry name" value="precor6x_red"/>
    <property type="match status" value="1"/>
</dbReference>
<accession>A0A285U755</accession>
<dbReference type="Proteomes" id="UP000219167">
    <property type="component" value="Unassembled WGS sequence"/>
</dbReference>
<dbReference type="EMBL" id="OBQD01000004">
    <property type="protein sequence ID" value="SOC37754.1"/>
    <property type="molecule type" value="Genomic_DNA"/>
</dbReference>
<keyword evidence="5" id="KW-1185">Reference proteome</keyword>
<dbReference type="NCBIfam" id="NF005968">
    <property type="entry name" value="PRK08057.1-2"/>
    <property type="match status" value="1"/>
</dbReference>
<dbReference type="AlphaFoldDB" id="A0A285U755"/>
<name>A0A285U755_9HYPH</name>
<protein>
    <submittedName>
        <fullName evidence="4">Precorrin-6A reductase</fullName>
    </submittedName>
</protein>
<dbReference type="Pfam" id="PF02571">
    <property type="entry name" value="CbiJ"/>
    <property type="match status" value="1"/>
</dbReference>
<evidence type="ECO:0000256" key="2">
    <source>
        <dbReference type="ARBA" id="ARBA00022573"/>
    </source>
</evidence>
<dbReference type="PANTHER" id="PTHR36925">
    <property type="entry name" value="COBALT-PRECORRIN-6A REDUCTASE"/>
    <property type="match status" value="1"/>
</dbReference>
<keyword evidence="2" id="KW-0169">Cobalamin biosynthesis</keyword>
<evidence type="ECO:0000256" key="3">
    <source>
        <dbReference type="ARBA" id="ARBA00023002"/>
    </source>
</evidence>
<dbReference type="GO" id="GO:0016994">
    <property type="term" value="F:precorrin-6A reductase activity"/>
    <property type="evidence" value="ECO:0007669"/>
    <property type="project" value="InterPro"/>
</dbReference>
<dbReference type="PANTHER" id="PTHR36925:SF1">
    <property type="entry name" value="COBALT-PRECORRIN-6A REDUCTASE"/>
    <property type="match status" value="1"/>
</dbReference>
<evidence type="ECO:0000256" key="1">
    <source>
        <dbReference type="ARBA" id="ARBA00004953"/>
    </source>
</evidence>
<dbReference type="InterPro" id="IPR003723">
    <property type="entry name" value="Precorrin-6x_reduct"/>
</dbReference>
<gene>
    <name evidence="4" type="ORF">SAMN05892877_104284</name>
</gene>
<evidence type="ECO:0000313" key="4">
    <source>
        <dbReference type="EMBL" id="SOC37754.1"/>
    </source>
</evidence>
<keyword evidence="3" id="KW-0560">Oxidoreductase</keyword>
<reference evidence="4 5" key="1">
    <citation type="submission" date="2017-08" db="EMBL/GenBank/DDBJ databases">
        <authorList>
            <person name="de Groot N.N."/>
        </authorList>
    </citation>
    <scope>NUCLEOTIDE SEQUENCE [LARGE SCALE GENOMIC DNA]</scope>
    <source>
        <strain evidence="4 5">JC85</strain>
    </source>
</reference>
<sequence length="253" mass="27212">MRILILGGTAEARELAERLAPRDALQVTLSLAGRTLDPAPQPAPTRTGGFGGVQGLRDYLRLNRIDLLVDATHPFARRISANAERAAVMSDTPLIRLQRAGWRPVEGDRWTRVPTLTDAVAALGAEPSRIFLAIGRQEAHHFNTAAHHSYFVRSVDPVDPPLTVPDATYILARGPFAVEDEIDLLRHHRIDAIVSKNSGGEATYAKIAAARALGLPVVMVERTGSNDVPVAETVDAALALVDHVASAGRKRGV</sequence>
<dbReference type="UniPathway" id="UPA00148"/>
<proteinExistence type="predicted"/>
<dbReference type="GO" id="GO:0009236">
    <property type="term" value="P:cobalamin biosynthetic process"/>
    <property type="evidence" value="ECO:0007669"/>
    <property type="project" value="UniProtKB-UniPathway"/>
</dbReference>
<comment type="pathway">
    <text evidence="1">Cofactor biosynthesis; adenosylcobalamin biosynthesis.</text>
</comment>
<evidence type="ECO:0000313" key="5">
    <source>
        <dbReference type="Proteomes" id="UP000219167"/>
    </source>
</evidence>
<dbReference type="PROSITE" id="PS51014">
    <property type="entry name" value="COBK_CBIJ"/>
    <property type="match status" value="1"/>
</dbReference>